<dbReference type="AlphaFoldDB" id="A0A437QS05"/>
<feature type="transmembrane region" description="Helical" evidence="4">
    <location>
        <begin position="412"/>
        <end position="436"/>
    </location>
</feature>
<evidence type="ECO:0000259" key="5">
    <source>
        <dbReference type="Pfam" id="PF01656"/>
    </source>
</evidence>
<keyword evidence="2" id="KW-0067">ATP-binding</keyword>
<dbReference type="InterPro" id="IPR005702">
    <property type="entry name" value="Wzc-like_C"/>
</dbReference>
<dbReference type="EMBL" id="SACS01000010">
    <property type="protein sequence ID" value="RVU37291.1"/>
    <property type="molecule type" value="Genomic_DNA"/>
</dbReference>
<dbReference type="GO" id="GO:0005886">
    <property type="term" value="C:plasma membrane"/>
    <property type="evidence" value="ECO:0007669"/>
    <property type="project" value="TreeGrafter"/>
</dbReference>
<dbReference type="InterPro" id="IPR027417">
    <property type="entry name" value="P-loop_NTPase"/>
</dbReference>
<dbReference type="PANTHER" id="PTHR32309">
    <property type="entry name" value="TYROSINE-PROTEIN KINASE"/>
    <property type="match status" value="1"/>
</dbReference>
<gene>
    <name evidence="7" type="ORF">EOE67_10380</name>
</gene>
<keyword evidence="8" id="KW-1185">Reference proteome</keyword>
<dbReference type="GO" id="GO:0004715">
    <property type="term" value="F:non-membrane spanning protein tyrosine kinase activity"/>
    <property type="evidence" value="ECO:0007669"/>
    <property type="project" value="UniProtKB-EC"/>
</dbReference>
<dbReference type="PANTHER" id="PTHR32309:SF13">
    <property type="entry name" value="FERRIC ENTEROBACTIN TRANSPORT PROTEIN FEPE"/>
    <property type="match status" value="1"/>
</dbReference>
<feature type="domain" description="Tyrosine-protein kinase G-rich" evidence="6">
    <location>
        <begin position="359"/>
        <end position="431"/>
    </location>
</feature>
<keyword evidence="7" id="KW-0808">Transferase</keyword>
<dbReference type="Gene3D" id="3.40.50.300">
    <property type="entry name" value="P-loop containing nucleotide triphosphate hydrolases"/>
    <property type="match status" value="1"/>
</dbReference>
<keyword evidence="4" id="KW-0812">Transmembrane</keyword>
<evidence type="ECO:0000256" key="2">
    <source>
        <dbReference type="ARBA" id="ARBA00022840"/>
    </source>
</evidence>
<evidence type="ECO:0000256" key="3">
    <source>
        <dbReference type="SAM" id="Coils"/>
    </source>
</evidence>
<reference evidence="7 8" key="1">
    <citation type="submission" date="2019-01" db="EMBL/GenBank/DDBJ databases">
        <authorList>
            <person name="Chen W.-M."/>
        </authorList>
    </citation>
    <scope>NUCLEOTIDE SEQUENCE [LARGE SCALE GENOMIC DNA]</scope>
    <source>
        <strain evidence="7 8">KYPC3</strain>
    </source>
</reference>
<dbReference type="EC" id="2.7.10.2" evidence="7"/>
<sequence length="706" mass="78467">MGNNGQKSLQQGNDVIELTVILAILSARRWLILLITASIFTVVTLMVAQLPSMYRASTTLMVKGVLASNPLQSLIPGAGSGTDELDTQIKLLTSTQFAKDVVAQLPADLQLGLPDDQRRDDAQALLGSLTVQAVPKTTLLQITFTHHNPYISSEVVNLVANSFMAYQSNLMQQHSHQASDWITQRVDDVKNKLTASENKLQQFRQLHNIIDISSDVELVKQEIAQLFLERRELTRQLQELTILLGKTSLLQQDFEQLSNIPEVSSVPVIATLQQQLSMQQAEFAQLKLSYLPKHPRYIAAAKKIEVSKQQLKTEVDKLTHNYLVRQADLRRMLLQVEGKVASATASLESLVNVGQDHKKLEAEIQANVHLLGTLSDKMKETELMKDINKTSSIIVVDPATVPLSPIGPRRMLLSVAALMIGFIGAVFLVLCLHFFADVTSKYRHIAARFGYKLIGVVPQIRVKGIDKALPVIRQSGKQYTLYQEYIRSIRTNILLDKHLNTQKILALTSISPNEGKSSICLQLAKSFSELERVIVIDADLRFPALAEALGENPHRPGLTNLLAKTHTFEQCVFYCKELNADVLSSGIRPMNPLLFLSMPRFDAILKVLAKKYDRVIIECPPILSVSDAMVVAKCVGKLELVVDVKKTPLVDFAAKMELLEQSGVNIGGIILNRVKNDTSNYYATSATRAKQPSALRQMLHDNLKRA</sequence>
<evidence type="ECO:0000259" key="6">
    <source>
        <dbReference type="Pfam" id="PF13807"/>
    </source>
</evidence>
<evidence type="ECO:0000313" key="7">
    <source>
        <dbReference type="EMBL" id="RVU37291.1"/>
    </source>
</evidence>
<dbReference type="Proteomes" id="UP000283077">
    <property type="component" value="Unassembled WGS sequence"/>
</dbReference>
<keyword evidence="3" id="KW-0175">Coiled coil</keyword>
<feature type="coiled-coil region" evidence="3">
    <location>
        <begin position="186"/>
        <end position="243"/>
    </location>
</feature>
<dbReference type="GO" id="GO:0005524">
    <property type="term" value="F:ATP binding"/>
    <property type="evidence" value="ECO:0007669"/>
    <property type="project" value="UniProtKB-KW"/>
</dbReference>
<keyword evidence="1" id="KW-0547">Nucleotide-binding</keyword>
<dbReference type="InterPro" id="IPR002586">
    <property type="entry name" value="CobQ/CobB/MinD/ParA_Nub-bd_dom"/>
</dbReference>
<feature type="coiled-coil region" evidence="3">
    <location>
        <begin position="269"/>
        <end position="321"/>
    </location>
</feature>
<dbReference type="CDD" id="cd05387">
    <property type="entry name" value="BY-kinase"/>
    <property type="match status" value="1"/>
</dbReference>
<dbReference type="Pfam" id="PF13807">
    <property type="entry name" value="GNVR"/>
    <property type="match status" value="1"/>
</dbReference>
<evidence type="ECO:0000256" key="1">
    <source>
        <dbReference type="ARBA" id="ARBA00022741"/>
    </source>
</evidence>
<feature type="domain" description="CobQ/CobB/MinD/ParA nucleotide binding" evidence="5">
    <location>
        <begin position="506"/>
        <end position="681"/>
    </location>
</feature>
<dbReference type="InterPro" id="IPR032807">
    <property type="entry name" value="GNVR"/>
</dbReference>
<evidence type="ECO:0000256" key="4">
    <source>
        <dbReference type="SAM" id="Phobius"/>
    </source>
</evidence>
<organism evidence="7 8">
    <name type="scientific">Rheinheimera riviphila</name>
    <dbReference type="NCBI Taxonomy" id="1834037"/>
    <lineage>
        <taxon>Bacteria</taxon>
        <taxon>Pseudomonadati</taxon>
        <taxon>Pseudomonadota</taxon>
        <taxon>Gammaproteobacteria</taxon>
        <taxon>Chromatiales</taxon>
        <taxon>Chromatiaceae</taxon>
        <taxon>Rheinheimera</taxon>
    </lineage>
</organism>
<accession>A0A437QS05</accession>
<dbReference type="InterPro" id="IPR050445">
    <property type="entry name" value="Bact_polysacc_biosynth/exp"/>
</dbReference>
<comment type="caution">
    <text evidence="7">The sequence shown here is derived from an EMBL/GenBank/DDBJ whole genome shotgun (WGS) entry which is preliminary data.</text>
</comment>
<dbReference type="NCBIfam" id="TIGR01007">
    <property type="entry name" value="eps_fam"/>
    <property type="match status" value="1"/>
</dbReference>
<proteinExistence type="predicted"/>
<evidence type="ECO:0000313" key="8">
    <source>
        <dbReference type="Proteomes" id="UP000283077"/>
    </source>
</evidence>
<dbReference type="OrthoDB" id="9775724at2"/>
<name>A0A437QS05_9GAMM</name>
<keyword evidence="4" id="KW-0472">Membrane</keyword>
<keyword evidence="4" id="KW-1133">Transmembrane helix</keyword>
<keyword evidence="7" id="KW-0418">Kinase</keyword>
<protein>
    <submittedName>
        <fullName evidence="7">Polysaccharide biosynthesis tyrosine autokinase</fullName>
        <ecNumber evidence="7">2.7.10.2</ecNumber>
    </submittedName>
</protein>
<dbReference type="SUPFAM" id="SSF52540">
    <property type="entry name" value="P-loop containing nucleoside triphosphate hydrolases"/>
    <property type="match status" value="1"/>
</dbReference>
<dbReference type="RefSeq" id="WP_127699023.1">
    <property type="nucleotide sequence ID" value="NZ_SACS01000010.1"/>
</dbReference>
<feature type="transmembrane region" description="Helical" evidence="4">
    <location>
        <begin position="30"/>
        <end position="48"/>
    </location>
</feature>
<dbReference type="Pfam" id="PF01656">
    <property type="entry name" value="CbiA"/>
    <property type="match status" value="1"/>
</dbReference>